<sequence length="178" mass="20034">MNIDSESVTAMPSIQDCFSDGSAVDIWAFIRCEKYTGKTPIPFKSEDSRIIDDFNYTAFGAIIVSERMAVCLRDISPNDFELIPCLINNNYTSLIVNVLANPDCIDTAASIIQYYPPDDPEKPNKPRGVIKLVIDSAQASPHHILRPKYWQVEIVISQIFKDAFEQGKFTGMRFSPAY</sequence>
<dbReference type="RefSeq" id="WP_213495231.1">
    <property type="nucleotide sequence ID" value="NZ_CP074694.1"/>
</dbReference>
<dbReference type="InterPro" id="IPR012433">
    <property type="entry name" value="Imm11"/>
</dbReference>
<organism evidence="2 3">
    <name type="scientific">Telmatocola sphagniphila</name>
    <dbReference type="NCBI Taxonomy" id="1123043"/>
    <lineage>
        <taxon>Bacteria</taxon>
        <taxon>Pseudomonadati</taxon>
        <taxon>Planctomycetota</taxon>
        <taxon>Planctomycetia</taxon>
        <taxon>Gemmatales</taxon>
        <taxon>Gemmataceae</taxon>
    </lineage>
</organism>
<name>A0A8E6B376_9BACT</name>
<gene>
    <name evidence="2" type="ORF">KIH39_21260</name>
</gene>
<feature type="domain" description="Immunity MXAN-0049 protein" evidence="1">
    <location>
        <begin position="32"/>
        <end position="177"/>
    </location>
</feature>
<dbReference type="KEGG" id="tsph:KIH39_21260"/>
<accession>A0A8E6B376</accession>
<dbReference type="Pfam" id="PF07791">
    <property type="entry name" value="Imm11"/>
    <property type="match status" value="1"/>
</dbReference>
<evidence type="ECO:0000259" key="1">
    <source>
        <dbReference type="Pfam" id="PF07791"/>
    </source>
</evidence>
<dbReference type="EMBL" id="CP074694">
    <property type="protein sequence ID" value="QVL31350.1"/>
    <property type="molecule type" value="Genomic_DNA"/>
</dbReference>
<evidence type="ECO:0000313" key="3">
    <source>
        <dbReference type="Proteomes" id="UP000676194"/>
    </source>
</evidence>
<reference evidence="2" key="1">
    <citation type="submission" date="2021-05" db="EMBL/GenBank/DDBJ databases">
        <title>Complete genome sequence of the cellulolytic planctomycete Telmatocola sphagniphila SP2T and characterization of the first cellulase from planctomycetes.</title>
        <authorList>
            <person name="Rakitin A.L."/>
            <person name="Beletsky A.V."/>
            <person name="Naumoff D.G."/>
            <person name="Kulichevskaya I.S."/>
            <person name="Mardanov A.V."/>
            <person name="Ravin N.V."/>
            <person name="Dedysh S.N."/>
        </authorList>
    </citation>
    <scope>NUCLEOTIDE SEQUENCE</scope>
    <source>
        <strain evidence="2">SP2T</strain>
    </source>
</reference>
<keyword evidence="3" id="KW-1185">Reference proteome</keyword>
<dbReference type="Proteomes" id="UP000676194">
    <property type="component" value="Chromosome"/>
</dbReference>
<dbReference type="AlphaFoldDB" id="A0A8E6B376"/>
<evidence type="ECO:0000313" key="2">
    <source>
        <dbReference type="EMBL" id="QVL31350.1"/>
    </source>
</evidence>
<protein>
    <recommendedName>
        <fullName evidence="1">Immunity MXAN-0049 protein domain-containing protein</fullName>
    </recommendedName>
</protein>
<proteinExistence type="predicted"/>